<sequence length="140" mass="15180">LVKETVKELHKLHPNVVQCNSISDSEGAMNKAINELCVSIKSLGTHWMHSDEWMVKSKKDDVANGDLEKHELQNIKSAKMDRQVAEDVEGKNKDGNVRVQVEILVPPSSLKSIVGAANVQLVPEAGSPSSSAERPSISAS</sequence>
<accession>A0A699SH72</accession>
<gene>
    <name evidence="1" type="ORF">Tci_868760</name>
</gene>
<organism evidence="1">
    <name type="scientific">Tanacetum cinerariifolium</name>
    <name type="common">Dalmatian daisy</name>
    <name type="synonym">Chrysanthemum cinerariifolium</name>
    <dbReference type="NCBI Taxonomy" id="118510"/>
    <lineage>
        <taxon>Eukaryota</taxon>
        <taxon>Viridiplantae</taxon>
        <taxon>Streptophyta</taxon>
        <taxon>Embryophyta</taxon>
        <taxon>Tracheophyta</taxon>
        <taxon>Spermatophyta</taxon>
        <taxon>Magnoliopsida</taxon>
        <taxon>eudicotyledons</taxon>
        <taxon>Gunneridae</taxon>
        <taxon>Pentapetalae</taxon>
        <taxon>asterids</taxon>
        <taxon>campanulids</taxon>
        <taxon>Asterales</taxon>
        <taxon>Asteraceae</taxon>
        <taxon>Asteroideae</taxon>
        <taxon>Anthemideae</taxon>
        <taxon>Anthemidinae</taxon>
        <taxon>Tanacetum</taxon>
    </lineage>
</organism>
<feature type="non-terminal residue" evidence="1">
    <location>
        <position position="140"/>
    </location>
</feature>
<reference evidence="1" key="1">
    <citation type="journal article" date="2019" name="Sci. Rep.">
        <title>Draft genome of Tanacetum cinerariifolium, the natural source of mosquito coil.</title>
        <authorList>
            <person name="Yamashiro T."/>
            <person name="Shiraishi A."/>
            <person name="Satake H."/>
            <person name="Nakayama K."/>
        </authorList>
    </citation>
    <scope>NUCLEOTIDE SEQUENCE</scope>
</reference>
<comment type="caution">
    <text evidence="1">The sequence shown here is derived from an EMBL/GenBank/DDBJ whole genome shotgun (WGS) entry which is preliminary data.</text>
</comment>
<evidence type="ECO:0000313" key="1">
    <source>
        <dbReference type="EMBL" id="GFC96790.1"/>
    </source>
</evidence>
<name>A0A699SH72_TANCI</name>
<protein>
    <submittedName>
        <fullName evidence="1">Uncharacterized protein</fullName>
    </submittedName>
</protein>
<proteinExistence type="predicted"/>
<dbReference type="AlphaFoldDB" id="A0A699SH72"/>
<feature type="non-terminal residue" evidence="1">
    <location>
        <position position="1"/>
    </location>
</feature>
<dbReference type="EMBL" id="BKCJ011162372">
    <property type="protein sequence ID" value="GFC96790.1"/>
    <property type="molecule type" value="Genomic_DNA"/>
</dbReference>